<name>A0A6C2C785_9LACO</name>
<dbReference type="Gene3D" id="2.60.40.10">
    <property type="entry name" value="Immunoglobulins"/>
    <property type="match status" value="1"/>
</dbReference>
<evidence type="ECO:0000313" key="6">
    <source>
        <dbReference type="Proteomes" id="UP000371977"/>
    </source>
</evidence>
<comment type="caution">
    <text evidence="5">The sequence shown here is derived from an EMBL/GenBank/DDBJ whole genome shotgun (WGS) entry which is preliminary data.</text>
</comment>
<evidence type="ECO:0000259" key="4">
    <source>
        <dbReference type="Pfam" id="PF07523"/>
    </source>
</evidence>
<keyword evidence="3" id="KW-1133">Transmembrane helix</keyword>
<keyword evidence="6" id="KW-1185">Reference proteome</keyword>
<dbReference type="InterPro" id="IPR013783">
    <property type="entry name" value="Ig-like_fold"/>
</dbReference>
<dbReference type="RefSeq" id="WP_148622347.1">
    <property type="nucleotide sequence ID" value="NZ_SDGZ01000013.1"/>
</dbReference>
<organism evidence="5 6">
    <name type="scientific">Weissella muntiaci</name>
    <dbReference type="NCBI Taxonomy" id="2508881"/>
    <lineage>
        <taxon>Bacteria</taxon>
        <taxon>Bacillati</taxon>
        <taxon>Bacillota</taxon>
        <taxon>Bacilli</taxon>
        <taxon>Lactobacillales</taxon>
        <taxon>Lactobacillaceae</taxon>
        <taxon>Weissella</taxon>
    </lineage>
</organism>
<dbReference type="NCBIfam" id="TIGR03715">
    <property type="entry name" value="KxYKxGKxW"/>
    <property type="match status" value="1"/>
</dbReference>
<dbReference type="EMBL" id="SDGZ01000013">
    <property type="protein sequence ID" value="TYC49788.1"/>
    <property type="molecule type" value="Genomic_DNA"/>
</dbReference>
<evidence type="ECO:0000256" key="2">
    <source>
        <dbReference type="SAM" id="MobiDB-lite"/>
    </source>
</evidence>
<keyword evidence="3" id="KW-0812">Transmembrane</keyword>
<dbReference type="InterPro" id="IPR022038">
    <property type="entry name" value="Ig-like_bact"/>
</dbReference>
<accession>A0A6C2C785</accession>
<evidence type="ECO:0000256" key="1">
    <source>
        <dbReference type="ARBA" id="ARBA00022729"/>
    </source>
</evidence>
<feature type="compositionally biased region" description="Low complexity" evidence="2">
    <location>
        <begin position="1217"/>
        <end position="1241"/>
    </location>
</feature>
<proteinExistence type="predicted"/>
<dbReference type="InterPro" id="IPR022263">
    <property type="entry name" value="KxYKxGKxW"/>
</dbReference>
<feature type="domain" description="Ig-like" evidence="4">
    <location>
        <begin position="1011"/>
        <end position="1076"/>
    </location>
</feature>
<dbReference type="OrthoDB" id="2144163at2"/>
<dbReference type="Pfam" id="PF19258">
    <property type="entry name" value="KxYKxGKxW_sig"/>
    <property type="match status" value="1"/>
</dbReference>
<dbReference type="Proteomes" id="UP000371977">
    <property type="component" value="Unassembled WGS sequence"/>
</dbReference>
<feature type="transmembrane region" description="Helical" evidence="3">
    <location>
        <begin position="12"/>
        <end position="32"/>
    </location>
</feature>
<evidence type="ECO:0000256" key="3">
    <source>
        <dbReference type="SAM" id="Phobius"/>
    </source>
</evidence>
<feature type="region of interest" description="Disordered" evidence="2">
    <location>
        <begin position="1215"/>
        <end position="1241"/>
    </location>
</feature>
<sequence length="1403" mass="144029">MDVKKHFKMYKVGKYWVVAGMSVFVFGVALTVSEGVVVHADTTSVSGTTVPKTVTLTNANAINITLTSATDTYNFDSSVQGVNASDGSVVTATITDNTGAVVNTTSGTSYTLKAGTYTATYSDGTATPVIQSITVNAYVAPTPTSNPVGHSMMMAPTVATPTTTVMTQPKNIEYKLPTGLITYNFNSALQGVASSTNGVVNGKTVTAVVKNSSGNVVSATTGTSYDLAAGAYTVTYTDGSSTPVTQTVLVENGLVSVTGTNGPYTMLASDTMIGDPRNFTPYQPNSTADSVQLGLFGRIMPWSEGAPTITGAGTVQTGNYSGSSVTGADGKSYGANWGAASLLTTTDAYVASGLSVGSQVTQTWPYIGTLNGQPIGVAMTFTVDKLQSTTQSSYLTISKDLNTFVSAHNINGHFTLSFYKSDATYTDTGISMPLTYLDTAYAQDTMKQTTAPLTGSSLSLAEVQNMALLGASLTAPSEYLTTNDATDVLLSSNPAYPTDIQPVSINPNALGIGNSAVKTIFTSKSVANMKAANDSDYDNYAYLYGASFLNFKTTTPTFYFGGFTGSNSTTATANIGTNHLMFEIAASPFNVAGSIQGSGAATWVPTDTTVNIKNTVTPTSGAVITNAVVGMVQEQDGTVIPSNEVTATTDGTVVFAGQSNPGVYTIPITYTDNVGNTVTVLDTVSVSTGNIVGTVVNVPVVAHNTPNLSGTITNTQVGVVYDPTAGTFTNIPVLDPNGNNVPITGINNQVTVDPTNPDNLTLAGQVTPGIYKIPVTYTDINNKSVTVYDFISVGQGQKITNTIGKVTTLPANVIDPLPDGTDISNSSLDQGTLGQVMLPDGSVVSPVGVASIDPITGQVSLASQMVPGVYTIPVTYTNTYTDTEGIAQKIASTVDDVVTLLASTTGTGTVEVGNGPITVMPIPVAGTVLTTPVIATGNTSIKGRNTGSTIPLSDISFDNNGNLIFNTTFGDGTPPLLPDTYVIPVTYQSNNGPIQANYTITVTPKPLTEVVHNSTLLVNDPWLPTDNFDSGTDSVGNPIAGLTNVTVTVTPAGSTTPVSTIDTKTAGNYDVTYTYTDPITSLQISKVALVGVVTEPAVTLPTDQTIVTNTPITISPVVTPGSANVTTNTPITTVETPDGTIITVIGTSYTPTTPGTYTVTTTVPYTNPDGSTGTTPPATEVITVVTPPTVTVPADRVVVPNMVVDITPTITPGSANVTTGTPVTTVTTPTGTTTTLTGTSYTPTTPGTYTVTTTVPYTNPDGSTGTTPPATEVITVVTPPTVTVPADRVVVPNMVVDITPTITPGSANVTTGTPVTTVTTPTGTTTTLTGTSYTPTTPGTYTVTTTVPYTNPDGSTGTTPPATEVITVVTPPTVTVPADRVVVPNTVVDITPTITSGSANVTT</sequence>
<dbReference type="Pfam" id="PF07523">
    <property type="entry name" value="Big_3"/>
    <property type="match status" value="1"/>
</dbReference>
<reference evidence="5 6" key="1">
    <citation type="submission" date="2019-01" db="EMBL/GenBank/DDBJ databases">
        <title>Weissella sp. nov., a novel lactic acid bacterium isolated from animal feces.</title>
        <authorList>
            <person name="Wang L.-T."/>
        </authorList>
    </citation>
    <scope>NUCLEOTIDE SEQUENCE [LARGE SCALE GENOMIC DNA]</scope>
    <source>
        <strain evidence="5 6">8H-2</strain>
    </source>
</reference>
<evidence type="ECO:0000313" key="5">
    <source>
        <dbReference type="EMBL" id="TYC49788.1"/>
    </source>
</evidence>
<feature type="non-terminal residue" evidence="5">
    <location>
        <position position="1403"/>
    </location>
</feature>
<gene>
    <name evidence="5" type="ORF">ESZ50_04145</name>
</gene>
<keyword evidence="1" id="KW-0732">Signal</keyword>
<keyword evidence="3" id="KW-0472">Membrane</keyword>
<protein>
    <recommendedName>
        <fullName evidence="4">Ig-like domain-containing protein</fullName>
    </recommendedName>
</protein>